<protein>
    <recommendedName>
        <fullName evidence="5">Glutathione S-transferase</fullName>
    </recommendedName>
</protein>
<dbReference type="Pfam" id="PF13409">
    <property type="entry name" value="GST_N_2"/>
    <property type="match status" value="1"/>
</dbReference>
<dbReference type="AlphaFoldDB" id="A0AAN6IXZ2"/>
<reference evidence="3" key="1">
    <citation type="submission" date="2023-01" db="EMBL/GenBank/DDBJ databases">
        <title>Exophiala dermititidis isolated from Cystic Fibrosis Patient.</title>
        <authorList>
            <person name="Kurbessoian T."/>
            <person name="Crocker A."/>
            <person name="Murante D."/>
            <person name="Hogan D.A."/>
            <person name="Stajich J.E."/>
        </authorList>
    </citation>
    <scope>NUCLEOTIDE SEQUENCE</scope>
    <source>
        <strain evidence="3">Ex8</strain>
    </source>
</reference>
<accession>A0AAN6IXZ2</accession>
<evidence type="ECO:0000313" key="4">
    <source>
        <dbReference type="Proteomes" id="UP001161757"/>
    </source>
</evidence>
<feature type="domain" description="GST C-terminal" evidence="2">
    <location>
        <begin position="107"/>
        <end position="248"/>
    </location>
</feature>
<proteinExistence type="predicted"/>
<dbReference type="SFLD" id="SFLDS00019">
    <property type="entry name" value="Glutathione_Transferase_(cytos"/>
    <property type="match status" value="1"/>
</dbReference>
<sequence length="262" mass="28873">MSSNGADGTSTNGGGDSKPEIILYTNHQCPWAHRAHIALKELGLPYKEVIIDLDKPREPWYLEVNPRGLVPSIKYNNHIITESAIVTQFLADAHPAQLLPPTTSPSNALFRARVAFFVDAFISKVLPKIFAAQTQRAEDKDADTAARDIVAAVAKELEPLFTWDISSSSPFFGGSNRLTLAEVQTASFLIRLLSFSKPEHHLLSPHLNTLLAEQTPKFTAWARQVVQQPSVTDIWDERTVVERTKARIAKLAAAAAAEEAKK</sequence>
<evidence type="ECO:0000259" key="1">
    <source>
        <dbReference type="PROSITE" id="PS50404"/>
    </source>
</evidence>
<dbReference type="CDD" id="cd00570">
    <property type="entry name" value="GST_N_family"/>
    <property type="match status" value="1"/>
</dbReference>
<dbReference type="InterPro" id="IPR010987">
    <property type="entry name" value="Glutathione-S-Trfase_C-like"/>
</dbReference>
<name>A0AAN6IXZ2_EXODE</name>
<dbReference type="InterPro" id="IPR036282">
    <property type="entry name" value="Glutathione-S-Trfase_C_sf"/>
</dbReference>
<dbReference type="PANTHER" id="PTHR43968">
    <property type="match status" value="1"/>
</dbReference>
<comment type="caution">
    <text evidence="3">The sequence shown here is derived from an EMBL/GenBank/DDBJ whole genome shotgun (WGS) entry which is preliminary data.</text>
</comment>
<dbReference type="Gene3D" id="1.20.1050.10">
    <property type="match status" value="1"/>
</dbReference>
<dbReference type="PROSITE" id="PS50404">
    <property type="entry name" value="GST_NTER"/>
    <property type="match status" value="1"/>
</dbReference>
<dbReference type="Proteomes" id="UP001161757">
    <property type="component" value="Unassembled WGS sequence"/>
</dbReference>
<dbReference type="InterPro" id="IPR036249">
    <property type="entry name" value="Thioredoxin-like_sf"/>
</dbReference>
<dbReference type="InterPro" id="IPR050983">
    <property type="entry name" value="GST_Omega/HSP26"/>
</dbReference>
<evidence type="ECO:0008006" key="5">
    <source>
        <dbReference type="Google" id="ProtNLM"/>
    </source>
</evidence>
<gene>
    <name evidence="3" type="ORF">HRR80_002678</name>
</gene>
<evidence type="ECO:0000313" key="3">
    <source>
        <dbReference type="EMBL" id="KAJ8994183.1"/>
    </source>
</evidence>
<dbReference type="SFLD" id="SFLDG00358">
    <property type="entry name" value="Main_(cytGST)"/>
    <property type="match status" value="1"/>
</dbReference>
<dbReference type="GO" id="GO:0005737">
    <property type="term" value="C:cytoplasm"/>
    <property type="evidence" value="ECO:0007669"/>
    <property type="project" value="TreeGrafter"/>
</dbReference>
<dbReference type="PANTHER" id="PTHR43968:SF8">
    <property type="entry name" value="S-TRANSFERASE, PUTATIVE (AFU_ORTHOLOGUE AFUA_2G00590)-RELATED"/>
    <property type="match status" value="1"/>
</dbReference>
<dbReference type="Gene3D" id="3.40.30.10">
    <property type="entry name" value="Glutaredoxin"/>
    <property type="match status" value="1"/>
</dbReference>
<dbReference type="SUPFAM" id="SSF52833">
    <property type="entry name" value="Thioredoxin-like"/>
    <property type="match status" value="1"/>
</dbReference>
<dbReference type="SUPFAM" id="SSF47616">
    <property type="entry name" value="GST C-terminal domain-like"/>
    <property type="match status" value="1"/>
</dbReference>
<feature type="domain" description="GST N-terminal" evidence="1">
    <location>
        <begin position="19"/>
        <end position="98"/>
    </location>
</feature>
<dbReference type="InterPro" id="IPR004045">
    <property type="entry name" value="Glutathione_S-Trfase_N"/>
</dbReference>
<dbReference type="EMBL" id="JAJGCB010000003">
    <property type="protein sequence ID" value="KAJ8994183.1"/>
    <property type="molecule type" value="Genomic_DNA"/>
</dbReference>
<dbReference type="InterPro" id="IPR040079">
    <property type="entry name" value="Glutathione_S-Trfase"/>
</dbReference>
<organism evidence="3 4">
    <name type="scientific">Exophiala dermatitidis</name>
    <name type="common">Black yeast-like fungus</name>
    <name type="synonym">Wangiella dermatitidis</name>
    <dbReference type="NCBI Taxonomy" id="5970"/>
    <lineage>
        <taxon>Eukaryota</taxon>
        <taxon>Fungi</taxon>
        <taxon>Dikarya</taxon>
        <taxon>Ascomycota</taxon>
        <taxon>Pezizomycotina</taxon>
        <taxon>Eurotiomycetes</taxon>
        <taxon>Chaetothyriomycetidae</taxon>
        <taxon>Chaetothyriales</taxon>
        <taxon>Herpotrichiellaceae</taxon>
        <taxon>Exophiala</taxon>
    </lineage>
</organism>
<dbReference type="PROSITE" id="PS50405">
    <property type="entry name" value="GST_CTER"/>
    <property type="match status" value="1"/>
</dbReference>
<evidence type="ECO:0000259" key="2">
    <source>
        <dbReference type="PROSITE" id="PS50405"/>
    </source>
</evidence>